<dbReference type="Gene3D" id="3.40.50.150">
    <property type="entry name" value="Vaccinia Virus protein VP39"/>
    <property type="match status" value="1"/>
</dbReference>
<dbReference type="SUPFAM" id="SSF53335">
    <property type="entry name" value="S-adenosyl-L-methionine-dependent methyltransferases"/>
    <property type="match status" value="1"/>
</dbReference>
<dbReference type="NCBIfam" id="TIGR00027">
    <property type="entry name" value="mthyl_TIGR00027"/>
    <property type="match status" value="1"/>
</dbReference>
<accession>A0ABV3K9E2</accession>
<proteinExistence type="inferred from homology"/>
<dbReference type="Pfam" id="PF04072">
    <property type="entry name" value="LCM"/>
    <property type="match status" value="1"/>
</dbReference>
<evidence type="ECO:0000256" key="5">
    <source>
        <dbReference type="ARBA" id="ARBA00022691"/>
    </source>
</evidence>
<dbReference type="GO" id="GO:0032259">
    <property type="term" value="P:methylation"/>
    <property type="evidence" value="ECO:0007669"/>
    <property type="project" value="UniProtKB-KW"/>
</dbReference>
<evidence type="ECO:0000256" key="1">
    <source>
        <dbReference type="ARBA" id="ARBA00003907"/>
    </source>
</evidence>
<dbReference type="InterPro" id="IPR029063">
    <property type="entry name" value="SAM-dependent_MTases_sf"/>
</dbReference>
<sequence length="310" mass="33623">MWLEGLVDGVRRGSTDEWDIVSGVGITALAVASGRAIESTRPDPLIVDPYAAWFLAEAQPPVPMPDSADDPEVTGSPQGGWAAASRYIAVRSRAFDDYLQDAARSGIGQVVILASGLDTRAHRLDWPQGTTVFEIDQPAVLDFKLRVLRDRGARRACVHRPVPADLREDWAAALREAGFDRTRPTAWLAEGLLPYLPADAEERLFAEIHRLSAPGSRLAVEQVQEVEGAVAATARASRHADLRIGISQLVHADPRPPADHRLSAMGWQAESVSPVDTAARYGRDLTTDSSPGRHIRHAFAHLPAPGAQRL</sequence>
<gene>
    <name evidence="7" type="ORF">AB0L16_33495</name>
</gene>
<evidence type="ECO:0000313" key="8">
    <source>
        <dbReference type="Proteomes" id="UP001552594"/>
    </source>
</evidence>
<name>A0ABV3K9E2_STRON</name>
<keyword evidence="8" id="KW-1185">Reference proteome</keyword>
<dbReference type="PANTHER" id="PTHR43619">
    <property type="entry name" value="S-ADENOSYL-L-METHIONINE-DEPENDENT METHYLTRANSFERASE YKTD-RELATED"/>
    <property type="match status" value="1"/>
</dbReference>
<protein>
    <recommendedName>
        <fullName evidence="6">S-adenosyl-L-methionine-dependent methyltransferase</fullName>
        <ecNumber evidence="6">2.1.1.-</ecNumber>
    </recommendedName>
</protein>
<evidence type="ECO:0000256" key="3">
    <source>
        <dbReference type="ARBA" id="ARBA00022603"/>
    </source>
</evidence>
<dbReference type="EC" id="2.1.1.-" evidence="6"/>
<reference evidence="7 8" key="1">
    <citation type="submission" date="2024-06" db="EMBL/GenBank/DDBJ databases">
        <title>The Natural Products Discovery Center: Release of the First 8490 Sequenced Strains for Exploring Actinobacteria Biosynthetic Diversity.</title>
        <authorList>
            <person name="Kalkreuter E."/>
            <person name="Kautsar S.A."/>
            <person name="Yang D."/>
            <person name="Bader C.D."/>
            <person name="Teijaro C.N."/>
            <person name="Fluegel L."/>
            <person name="Davis C.M."/>
            <person name="Simpson J.R."/>
            <person name="Lauterbach L."/>
            <person name="Steele A.D."/>
            <person name="Gui C."/>
            <person name="Meng S."/>
            <person name="Li G."/>
            <person name="Viehrig K."/>
            <person name="Ye F."/>
            <person name="Su P."/>
            <person name="Kiefer A.F."/>
            <person name="Nichols A."/>
            <person name="Cepeda A.J."/>
            <person name="Yan W."/>
            <person name="Fan B."/>
            <person name="Jiang Y."/>
            <person name="Adhikari A."/>
            <person name="Zheng C.-J."/>
            <person name="Schuster L."/>
            <person name="Cowan T.M."/>
            <person name="Smanski M.J."/>
            <person name="Chevrette M.G."/>
            <person name="De Carvalho L.P.S."/>
            <person name="Shen B."/>
        </authorList>
    </citation>
    <scope>NUCLEOTIDE SEQUENCE [LARGE SCALE GENOMIC DNA]</scope>
    <source>
        <strain evidence="7 8">NPDC052347</strain>
    </source>
</reference>
<evidence type="ECO:0000313" key="7">
    <source>
        <dbReference type="EMBL" id="MEV5511272.1"/>
    </source>
</evidence>
<dbReference type="RefSeq" id="WP_109278483.1">
    <property type="nucleotide sequence ID" value="NZ_JBFAUK010000058.1"/>
</dbReference>
<dbReference type="Proteomes" id="UP001552594">
    <property type="component" value="Unassembled WGS sequence"/>
</dbReference>
<evidence type="ECO:0000256" key="6">
    <source>
        <dbReference type="RuleBase" id="RU362030"/>
    </source>
</evidence>
<keyword evidence="4 7" id="KW-0808">Transferase</keyword>
<comment type="caution">
    <text evidence="7">The sequence shown here is derived from an EMBL/GenBank/DDBJ whole genome shotgun (WGS) entry which is preliminary data.</text>
</comment>
<dbReference type="InterPro" id="IPR011610">
    <property type="entry name" value="SAM_mthyl_Trfase_ML2640-like"/>
</dbReference>
<comment type="function">
    <text evidence="1 6">Exhibits S-adenosyl-L-methionine-dependent methyltransferase activity.</text>
</comment>
<dbReference type="EMBL" id="JBFAUK010000058">
    <property type="protein sequence ID" value="MEV5511272.1"/>
    <property type="molecule type" value="Genomic_DNA"/>
</dbReference>
<evidence type="ECO:0000256" key="2">
    <source>
        <dbReference type="ARBA" id="ARBA00008138"/>
    </source>
</evidence>
<keyword evidence="3 6" id="KW-0489">Methyltransferase</keyword>
<keyword evidence="5 6" id="KW-0949">S-adenosyl-L-methionine</keyword>
<dbReference type="PANTHER" id="PTHR43619:SF2">
    <property type="entry name" value="S-ADENOSYL-L-METHIONINE-DEPENDENT METHYLTRANSFERASES SUPERFAMILY PROTEIN"/>
    <property type="match status" value="1"/>
</dbReference>
<evidence type="ECO:0000256" key="4">
    <source>
        <dbReference type="ARBA" id="ARBA00022679"/>
    </source>
</evidence>
<organism evidence="7 8">
    <name type="scientific">Streptomyces orinoci</name>
    <name type="common">Streptoverticillium orinoci</name>
    <dbReference type="NCBI Taxonomy" id="67339"/>
    <lineage>
        <taxon>Bacteria</taxon>
        <taxon>Bacillati</taxon>
        <taxon>Actinomycetota</taxon>
        <taxon>Actinomycetes</taxon>
        <taxon>Kitasatosporales</taxon>
        <taxon>Streptomycetaceae</taxon>
        <taxon>Streptomyces</taxon>
    </lineage>
</organism>
<comment type="similarity">
    <text evidence="2 6">Belongs to the UPF0677 family.</text>
</comment>
<dbReference type="GO" id="GO:0008168">
    <property type="term" value="F:methyltransferase activity"/>
    <property type="evidence" value="ECO:0007669"/>
    <property type="project" value="UniProtKB-KW"/>
</dbReference>
<dbReference type="InterPro" id="IPR007213">
    <property type="entry name" value="Ppm1/Ppm2/Tcmp"/>
</dbReference>